<evidence type="ECO:0000313" key="10">
    <source>
        <dbReference type="Proteomes" id="UP000193963"/>
    </source>
</evidence>
<dbReference type="Pfam" id="PF02771">
    <property type="entry name" value="Acyl-CoA_dh_N"/>
    <property type="match status" value="1"/>
</dbReference>
<feature type="domain" description="Acyl-CoA dehydrogenase/oxidase C-terminal" evidence="6">
    <location>
        <begin position="267"/>
        <end position="423"/>
    </location>
</feature>
<dbReference type="Proteomes" id="UP000193963">
    <property type="component" value="Unassembled WGS sequence"/>
</dbReference>
<dbReference type="InterPro" id="IPR052166">
    <property type="entry name" value="Diverse_Acyl-CoA_DH"/>
</dbReference>
<gene>
    <name evidence="9" type="primary">mmgC_1</name>
    <name evidence="9" type="ORF">PSM7751_00197</name>
</gene>
<comment type="cofactor">
    <cofactor evidence="1 5">
        <name>FAD</name>
        <dbReference type="ChEBI" id="CHEBI:57692"/>
    </cofactor>
</comment>
<dbReference type="EC" id="1.3.99.-" evidence="9"/>
<dbReference type="GO" id="GO:0003995">
    <property type="term" value="F:acyl-CoA dehydrogenase activity"/>
    <property type="evidence" value="ECO:0007669"/>
    <property type="project" value="InterPro"/>
</dbReference>
<evidence type="ECO:0000256" key="3">
    <source>
        <dbReference type="ARBA" id="ARBA00022630"/>
    </source>
</evidence>
<protein>
    <submittedName>
        <fullName evidence="9">Acyl-CoA dehydrogenase</fullName>
        <ecNumber evidence="9">1.3.99.-</ecNumber>
    </submittedName>
</protein>
<evidence type="ECO:0000259" key="6">
    <source>
        <dbReference type="Pfam" id="PF00441"/>
    </source>
</evidence>
<evidence type="ECO:0000259" key="8">
    <source>
        <dbReference type="Pfam" id="PF02771"/>
    </source>
</evidence>
<evidence type="ECO:0000256" key="4">
    <source>
        <dbReference type="ARBA" id="ARBA00022827"/>
    </source>
</evidence>
<dbReference type="Gene3D" id="1.10.540.10">
    <property type="entry name" value="Acyl-CoA dehydrogenase/oxidase, N-terminal domain"/>
    <property type="match status" value="1"/>
</dbReference>
<evidence type="ECO:0000256" key="1">
    <source>
        <dbReference type="ARBA" id="ARBA00001974"/>
    </source>
</evidence>
<keyword evidence="4 5" id="KW-0274">FAD</keyword>
<dbReference type="PANTHER" id="PTHR42803">
    <property type="entry name" value="ACYL-COA DEHYDROGENASE"/>
    <property type="match status" value="1"/>
</dbReference>
<keyword evidence="5 9" id="KW-0560">Oxidoreductase</keyword>
<comment type="similarity">
    <text evidence="2 5">Belongs to the acyl-CoA dehydrogenase family.</text>
</comment>
<dbReference type="Gene3D" id="1.20.140.10">
    <property type="entry name" value="Butyryl-CoA Dehydrogenase, subunit A, domain 3"/>
    <property type="match status" value="1"/>
</dbReference>
<keyword evidence="3 5" id="KW-0285">Flavoprotein</keyword>
<dbReference type="InterPro" id="IPR037069">
    <property type="entry name" value="AcylCoA_DH/ox_N_sf"/>
</dbReference>
<feature type="domain" description="Acyl-CoA oxidase/dehydrogenase middle" evidence="7">
    <location>
        <begin position="153"/>
        <end position="256"/>
    </location>
</feature>
<organism evidence="9 10">
    <name type="scientific">Pseudooceanicola marinus</name>
    <dbReference type="NCBI Taxonomy" id="396013"/>
    <lineage>
        <taxon>Bacteria</taxon>
        <taxon>Pseudomonadati</taxon>
        <taxon>Pseudomonadota</taxon>
        <taxon>Alphaproteobacteria</taxon>
        <taxon>Rhodobacterales</taxon>
        <taxon>Paracoccaceae</taxon>
        <taxon>Pseudooceanicola</taxon>
    </lineage>
</organism>
<dbReference type="InterPro" id="IPR046373">
    <property type="entry name" value="Acyl-CoA_Oxase/DH_mid-dom_sf"/>
</dbReference>
<dbReference type="GO" id="GO:0050660">
    <property type="term" value="F:flavin adenine dinucleotide binding"/>
    <property type="evidence" value="ECO:0007669"/>
    <property type="project" value="InterPro"/>
</dbReference>
<dbReference type="InterPro" id="IPR009075">
    <property type="entry name" value="AcylCo_DH/oxidase_C"/>
</dbReference>
<evidence type="ECO:0000259" key="7">
    <source>
        <dbReference type="Pfam" id="PF02770"/>
    </source>
</evidence>
<dbReference type="OrthoDB" id="7801364at2"/>
<dbReference type="InterPro" id="IPR006091">
    <property type="entry name" value="Acyl-CoA_Oxase/DH_mid-dom"/>
</dbReference>
<dbReference type="Pfam" id="PF00441">
    <property type="entry name" value="Acyl-CoA_dh_1"/>
    <property type="match status" value="1"/>
</dbReference>
<dbReference type="Pfam" id="PF02770">
    <property type="entry name" value="Acyl-CoA_dh_M"/>
    <property type="match status" value="1"/>
</dbReference>
<name>A0A1X6Y6E5_9RHOB</name>
<accession>A0A1X6Y6E5</accession>
<dbReference type="Gene3D" id="2.40.110.10">
    <property type="entry name" value="Butyryl-CoA Dehydrogenase, subunit A, domain 2"/>
    <property type="match status" value="1"/>
</dbReference>
<sequence length="548" mass="57956">MSAELISDILHLTPGWAAQAEAAGLEKDDTTMILGEASRLAEEVLAPLAGRADEEGCTVENGRVRTPQGYREALAKLGADGWLAADLPEDFGGQGLPTAVHVAASLAFEGAAMPFMMIGGSTRAGAHCLIAAAPELAATWAPKLASGEWTATICISEPDAGSDVGRIRTRATDLGDGQWSITGPKCWISFGDHDMAARIGHLCLARTGTPEEGTRGLSLFLVPDVKDDGSRNAIRVERIEEKLGLHGSPTCVLSFEGAEGQMVGEPGRGLVTLFRMIELMRLQTGCQGAGVALRAAALARHYAGERLQGGKPSEPPVPILSHPDVRRQLLDMQSNAALLAALVAEAAVTTDAARAGDAEAEMRSAFLLPLAKNFGGEIAFEVASGAVQVLGGAGYTREWPAERYLRDARIITIYEGTTGMQGQDFLMRRLLKDEGRSLDAFTRAARAELTASPHEAEAARAAAMLDRFIALADRLMSSGASTKVLLGQADGYLRAGWTAVSALMAVRLAGLGEEGRAWARYRLHFSEAEMTRAEASCSLPPELLDSVV</sequence>
<evidence type="ECO:0000313" key="9">
    <source>
        <dbReference type="EMBL" id="SLN12030.1"/>
    </source>
</evidence>
<dbReference type="InterPro" id="IPR013786">
    <property type="entry name" value="AcylCoA_DH/ox_N"/>
</dbReference>
<dbReference type="SUPFAM" id="SSF56645">
    <property type="entry name" value="Acyl-CoA dehydrogenase NM domain-like"/>
    <property type="match status" value="1"/>
</dbReference>
<reference evidence="9 10" key="1">
    <citation type="submission" date="2017-03" db="EMBL/GenBank/DDBJ databases">
        <authorList>
            <person name="Afonso C.L."/>
            <person name="Miller P.J."/>
            <person name="Scott M.A."/>
            <person name="Spackman E."/>
            <person name="Goraichik I."/>
            <person name="Dimitrov K.M."/>
            <person name="Suarez D.L."/>
            <person name="Swayne D.E."/>
        </authorList>
    </citation>
    <scope>NUCLEOTIDE SEQUENCE [LARGE SCALE GENOMIC DNA]</scope>
    <source>
        <strain evidence="9 10">CECT 7751</strain>
    </source>
</reference>
<dbReference type="PROSITE" id="PS00073">
    <property type="entry name" value="ACYL_COA_DH_2"/>
    <property type="match status" value="1"/>
</dbReference>
<evidence type="ECO:0000256" key="5">
    <source>
        <dbReference type="RuleBase" id="RU362125"/>
    </source>
</evidence>
<feature type="domain" description="Acyl-CoA dehydrogenase/oxidase N-terminal" evidence="8">
    <location>
        <begin position="28"/>
        <end position="148"/>
    </location>
</feature>
<dbReference type="EMBL" id="FWFN01000001">
    <property type="protein sequence ID" value="SLN12030.1"/>
    <property type="molecule type" value="Genomic_DNA"/>
</dbReference>
<dbReference type="InterPro" id="IPR006089">
    <property type="entry name" value="Acyl-CoA_DH_CS"/>
</dbReference>
<evidence type="ECO:0000256" key="2">
    <source>
        <dbReference type="ARBA" id="ARBA00009347"/>
    </source>
</evidence>
<dbReference type="RefSeq" id="WP_085886128.1">
    <property type="nucleotide sequence ID" value="NZ_FWFN01000001.1"/>
</dbReference>
<dbReference type="PANTHER" id="PTHR42803:SF1">
    <property type="entry name" value="BROAD-SPECIFICITY LINEAR ACYL-COA DEHYDROGENASE FADE5"/>
    <property type="match status" value="1"/>
</dbReference>
<keyword evidence="10" id="KW-1185">Reference proteome</keyword>
<dbReference type="InterPro" id="IPR036250">
    <property type="entry name" value="AcylCo_DH-like_C"/>
</dbReference>
<dbReference type="AlphaFoldDB" id="A0A1X6Y6E5"/>
<proteinExistence type="inferred from homology"/>
<dbReference type="InterPro" id="IPR009100">
    <property type="entry name" value="AcylCoA_DH/oxidase_NM_dom_sf"/>
</dbReference>
<dbReference type="SUPFAM" id="SSF47203">
    <property type="entry name" value="Acyl-CoA dehydrogenase C-terminal domain-like"/>
    <property type="match status" value="1"/>
</dbReference>